<gene>
    <name evidence="2" type="ORF">FHS75_001418</name>
</gene>
<dbReference type="Gene3D" id="3.10.180.10">
    <property type="entry name" value="2,3-Dihydroxybiphenyl 1,2-Dioxygenase, domain 1"/>
    <property type="match status" value="1"/>
</dbReference>
<name>A0A7Y9XV08_9SPHN</name>
<feature type="domain" description="VOC" evidence="1">
    <location>
        <begin position="5"/>
        <end position="131"/>
    </location>
</feature>
<dbReference type="InterPro" id="IPR037523">
    <property type="entry name" value="VOC_core"/>
</dbReference>
<comment type="caution">
    <text evidence="2">The sequence shown here is derived from an EMBL/GenBank/DDBJ whole genome shotgun (WGS) entry which is preliminary data.</text>
</comment>
<dbReference type="PANTHER" id="PTHR21366">
    <property type="entry name" value="GLYOXALASE FAMILY PROTEIN"/>
    <property type="match status" value="1"/>
</dbReference>
<dbReference type="SUPFAM" id="SSF54593">
    <property type="entry name" value="Glyoxalase/Bleomycin resistance protein/Dihydroxybiphenyl dioxygenase"/>
    <property type="match status" value="1"/>
</dbReference>
<organism evidence="2 3">
    <name type="scientific">Novosphingobium marinum</name>
    <dbReference type="NCBI Taxonomy" id="1514948"/>
    <lineage>
        <taxon>Bacteria</taxon>
        <taxon>Pseudomonadati</taxon>
        <taxon>Pseudomonadota</taxon>
        <taxon>Alphaproteobacteria</taxon>
        <taxon>Sphingomonadales</taxon>
        <taxon>Sphingomonadaceae</taxon>
        <taxon>Novosphingobium</taxon>
    </lineage>
</organism>
<evidence type="ECO:0000313" key="3">
    <source>
        <dbReference type="Proteomes" id="UP000522081"/>
    </source>
</evidence>
<dbReference type="RefSeq" id="WP_179406981.1">
    <property type="nucleotide sequence ID" value="NZ_BMGF01000002.1"/>
</dbReference>
<dbReference type="InterPro" id="IPR004360">
    <property type="entry name" value="Glyas_Fos-R_dOase_dom"/>
</dbReference>
<sequence length="133" mass="14695">MQVQRLDHVNIRTGDLEGTVRFYAEVLGLERRNPPEPLSPEEIQWMADESGQPIFHLVDANCENRTGGQTNPGGVTGAIDHVALNCAGYEEIVARLQASGADFRTNDLSGIGLRQVFTRDPNNVLIELNFYGE</sequence>
<dbReference type="EMBL" id="JACBZF010000002">
    <property type="protein sequence ID" value="NYH95099.1"/>
    <property type="molecule type" value="Genomic_DNA"/>
</dbReference>
<keyword evidence="2" id="KW-0560">Oxidoreductase</keyword>
<protein>
    <submittedName>
        <fullName evidence="2">Catechol 2,3-dioxygenase-like lactoylglutathione lyase family enzyme</fullName>
    </submittedName>
</protein>
<dbReference type="GO" id="GO:0051213">
    <property type="term" value="F:dioxygenase activity"/>
    <property type="evidence" value="ECO:0007669"/>
    <property type="project" value="UniProtKB-KW"/>
</dbReference>
<keyword evidence="2" id="KW-0456">Lyase</keyword>
<dbReference type="Proteomes" id="UP000522081">
    <property type="component" value="Unassembled WGS sequence"/>
</dbReference>
<dbReference type="InterPro" id="IPR029068">
    <property type="entry name" value="Glyas_Bleomycin-R_OHBP_Dase"/>
</dbReference>
<dbReference type="PROSITE" id="PS51819">
    <property type="entry name" value="VOC"/>
    <property type="match status" value="1"/>
</dbReference>
<dbReference type="Pfam" id="PF00903">
    <property type="entry name" value="Glyoxalase"/>
    <property type="match status" value="1"/>
</dbReference>
<evidence type="ECO:0000259" key="1">
    <source>
        <dbReference type="PROSITE" id="PS51819"/>
    </source>
</evidence>
<dbReference type="InterPro" id="IPR050383">
    <property type="entry name" value="GlyoxalaseI/FosfomycinResist"/>
</dbReference>
<evidence type="ECO:0000313" key="2">
    <source>
        <dbReference type="EMBL" id="NYH95099.1"/>
    </source>
</evidence>
<dbReference type="GO" id="GO:0016829">
    <property type="term" value="F:lyase activity"/>
    <property type="evidence" value="ECO:0007669"/>
    <property type="project" value="UniProtKB-KW"/>
</dbReference>
<reference evidence="2 3" key="1">
    <citation type="submission" date="2020-07" db="EMBL/GenBank/DDBJ databases">
        <title>Genomic Encyclopedia of Type Strains, Phase IV (KMG-IV): sequencing the most valuable type-strain genomes for metagenomic binning, comparative biology and taxonomic classification.</title>
        <authorList>
            <person name="Goeker M."/>
        </authorList>
    </citation>
    <scope>NUCLEOTIDE SEQUENCE [LARGE SCALE GENOMIC DNA]</scope>
    <source>
        <strain evidence="2 3">DSM 29043</strain>
    </source>
</reference>
<keyword evidence="2" id="KW-0223">Dioxygenase</keyword>
<keyword evidence="3" id="KW-1185">Reference proteome</keyword>
<proteinExistence type="predicted"/>
<accession>A0A7Y9XV08</accession>
<dbReference type="AlphaFoldDB" id="A0A7Y9XV08"/>